<organism evidence="3 4">
    <name type="scientific">Ensete ventricosum</name>
    <name type="common">Abyssinian banana</name>
    <name type="synonym">Musa ensete</name>
    <dbReference type="NCBI Taxonomy" id="4639"/>
    <lineage>
        <taxon>Eukaryota</taxon>
        <taxon>Viridiplantae</taxon>
        <taxon>Streptophyta</taxon>
        <taxon>Embryophyta</taxon>
        <taxon>Tracheophyta</taxon>
        <taxon>Spermatophyta</taxon>
        <taxon>Magnoliopsida</taxon>
        <taxon>Liliopsida</taxon>
        <taxon>Zingiberales</taxon>
        <taxon>Musaceae</taxon>
        <taxon>Ensete</taxon>
    </lineage>
</organism>
<proteinExistence type="predicted"/>
<dbReference type="EMBL" id="AMZH03010505">
    <property type="protein sequence ID" value="RRT54617.1"/>
    <property type="molecule type" value="Genomic_DNA"/>
</dbReference>
<feature type="region of interest" description="Disordered" evidence="1">
    <location>
        <begin position="1"/>
        <end position="26"/>
    </location>
</feature>
<reference evidence="3 4" key="1">
    <citation type="journal article" date="2014" name="Agronomy (Basel)">
        <title>A Draft Genome Sequence for Ensete ventricosum, the Drought-Tolerant Tree Against Hunger.</title>
        <authorList>
            <person name="Harrison J."/>
            <person name="Moore K.A."/>
            <person name="Paszkiewicz K."/>
            <person name="Jones T."/>
            <person name="Grant M."/>
            <person name="Ambacheew D."/>
            <person name="Muzemil S."/>
            <person name="Studholme D.J."/>
        </authorList>
    </citation>
    <scope>NUCLEOTIDE SEQUENCE [LARGE SCALE GENOMIC DNA]</scope>
</reference>
<evidence type="ECO:0000259" key="2">
    <source>
        <dbReference type="Pfam" id="PF19259"/>
    </source>
</evidence>
<comment type="caution">
    <text evidence="3">The sequence shown here is derived from an EMBL/GenBank/DDBJ whole genome shotgun (WGS) entry which is preliminary data.</text>
</comment>
<protein>
    <recommendedName>
        <fullName evidence="2">Ty3 transposon capsid-like protein domain-containing protein</fullName>
    </recommendedName>
</protein>
<evidence type="ECO:0000313" key="3">
    <source>
        <dbReference type="EMBL" id="RRT54617.1"/>
    </source>
</evidence>
<gene>
    <name evidence="3" type="ORF">B296_00018556</name>
</gene>
<name>A0A426YSB6_ENSVE</name>
<evidence type="ECO:0000313" key="4">
    <source>
        <dbReference type="Proteomes" id="UP000287651"/>
    </source>
</evidence>
<evidence type="ECO:0000256" key="1">
    <source>
        <dbReference type="SAM" id="MobiDB-lite"/>
    </source>
</evidence>
<dbReference type="Pfam" id="PF19259">
    <property type="entry name" value="Ty3_capsid"/>
    <property type="match status" value="1"/>
</dbReference>
<accession>A0A426YSB6</accession>
<sequence>MRSLFTKFSMGRPPSPKKSHQGEILDQRDDPQEHSLIQTLHVNVDFSRWEGDPIGWIARTERYFWFYRIADATRVEIAAIYFEGDVIQWFNWYEYTHGGLSWQRFKEGLLNHLGPIDFDNIDRQLAKIRQTSTIHKYQTRFEHLSKKQLLGTFIEGLKSEIRGEVKVRPLYTLTTAISFARI</sequence>
<dbReference type="Proteomes" id="UP000287651">
    <property type="component" value="Unassembled WGS sequence"/>
</dbReference>
<dbReference type="AlphaFoldDB" id="A0A426YSB6"/>
<dbReference type="InterPro" id="IPR045358">
    <property type="entry name" value="Ty3_capsid"/>
</dbReference>
<feature type="domain" description="Ty3 transposon capsid-like protein" evidence="2">
    <location>
        <begin position="69"/>
        <end position="180"/>
    </location>
</feature>